<feature type="transmembrane region" description="Helical" evidence="1">
    <location>
        <begin position="163"/>
        <end position="189"/>
    </location>
</feature>
<keyword evidence="3" id="KW-1185">Reference proteome</keyword>
<evidence type="ECO:0000313" key="2">
    <source>
        <dbReference type="EMBL" id="MBK1697370.1"/>
    </source>
</evidence>
<comment type="caution">
    <text evidence="2">The sequence shown here is derived from an EMBL/GenBank/DDBJ whole genome shotgun (WGS) entry which is preliminary data.</text>
</comment>
<reference evidence="2" key="2">
    <citation type="journal article" date="2020" name="Microorganisms">
        <title>Osmotic Adaptation and Compatible Solute Biosynthesis of Phototrophic Bacteria as Revealed from Genome Analyses.</title>
        <authorList>
            <person name="Imhoff J.F."/>
            <person name="Rahn T."/>
            <person name="Kunzel S."/>
            <person name="Keller A."/>
            <person name="Neulinger S.C."/>
        </authorList>
    </citation>
    <scope>NUCLEOTIDE SEQUENCE</scope>
    <source>
        <strain evidence="2">DSM 9154</strain>
    </source>
</reference>
<evidence type="ECO:0000256" key="1">
    <source>
        <dbReference type="SAM" id="Phobius"/>
    </source>
</evidence>
<feature type="transmembrane region" description="Helical" evidence="1">
    <location>
        <begin position="33"/>
        <end position="53"/>
    </location>
</feature>
<reference evidence="2" key="1">
    <citation type="submission" date="2017-08" db="EMBL/GenBank/DDBJ databases">
        <authorList>
            <person name="Imhoff J.F."/>
            <person name="Rahn T."/>
            <person name="Kuenzel S."/>
            <person name="Neulinger S.C."/>
        </authorList>
    </citation>
    <scope>NUCLEOTIDE SEQUENCE</scope>
    <source>
        <strain evidence="2">DSM 9154</strain>
    </source>
</reference>
<proteinExistence type="predicted"/>
<protein>
    <submittedName>
        <fullName evidence="2">DUF3100 domain-containing protein</fullName>
    </submittedName>
</protein>
<keyword evidence="1" id="KW-0472">Membrane</keyword>
<dbReference type="Proteomes" id="UP000778970">
    <property type="component" value="Unassembled WGS sequence"/>
</dbReference>
<dbReference type="RefSeq" id="WP_051431839.1">
    <property type="nucleotide sequence ID" value="NZ_NRRE01000023.1"/>
</dbReference>
<gene>
    <name evidence="2" type="ORF">CKO21_08925</name>
</gene>
<keyword evidence="1" id="KW-0812">Transmembrane</keyword>
<feature type="transmembrane region" description="Helical" evidence="1">
    <location>
        <begin position="74"/>
        <end position="97"/>
    </location>
</feature>
<dbReference type="Pfam" id="PF11299">
    <property type="entry name" value="DUF3100"/>
    <property type="match status" value="1"/>
</dbReference>
<evidence type="ECO:0000313" key="3">
    <source>
        <dbReference type="Proteomes" id="UP000778970"/>
    </source>
</evidence>
<feature type="transmembrane region" description="Helical" evidence="1">
    <location>
        <begin position="112"/>
        <end position="129"/>
    </location>
</feature>
<sequence length="286" mass="29647">MEAVRRVASLWRLHVLVLAFTIAAELVGIVKIPIGIGAILLLPLLYSFVLGLLANPNITALGRKFIGSDEVKAATPLIVIAIMPFIAKFGTTIGPAIDKIISAGPALLAQEIGNLGTIILAFPIAVLVLRMGREAIGATFSIAREPNIAIIADKFTLKSKEGAGVLGVYVVGTLAGTFIFAVMASILATTGLLDIRALAMACGVGSGSMMAACSGALTSAMPSMEEEILALAGASNLLTYATGLYIGLFVALPLVNWAYKVLRGAEDEGAAQRDSADKPANRKQEG</sequence>
<keyword evidence="1" id="KW-1133">Transmembrane helix</keyword>
<name>A0A934QIV9_9PROT</name>
<dbReference type="InterPro" id="IPR021450">
    <property type="entry name" value="DUF3100"/>
</dbReference>
<feature type="transmembrane region" description="Helical" evidence="1">
    <location>
        <begin position="195"/>
        <end position="217"/>
    </location>
</feature>
<organism evidence="2 3">
    <name type="scientific">Rhodovibrio salinarum</name>
    <dbReference type="NCBI Taxonomy" id="1087"/>
    <lineage>
        <taxon>Bacteria</taxon>
        <taxon>Pseudomonadati</taxon>
        <taxon>Pseudomonadota</taxon>
        <taxon>Alphaproteobacteria</taxon>
        <taxon>Rhodospirillales</taxon>
        <taxon>Rhodovibrionaceae</taxon>
        <taxon>Rhodovibrio</taxon>
    </lineage>
</organism>
<feature type="transmembrane region" description="Helical" evidence="1">
    <location>
        <begin position="229"/>
        <end position="252"/>
    </location>
</feature>
<dbReference type="AlphaFoldDB" id="A0A934QIV9"/>
<accession>A0A934QIV9</accession>
<dbReference type="EMBL" id="NRRE01000023">
    <property type="protein sequence ID" value="MBK1697370.1"/>
    <property type="molecule type" value="Genomic_DNA"/>
</dbReference>